<feature type="transmembrane region" description="Helical" evidence="7">
    <location>
        <begin position="12"/>
        <end position="36"/>
    </location>
</feature>
<evidence type="ECO:0000313" key="8">
    <source>
        <dbReference type="EMBL" id="SBW08150.1"/>
    </source>
</evidence>
<keyword evidence="3 7" id="KW-0812">Transmembrane</keyword>
<keyword evidence="4 7" id="KW-1133">Transmembrane helix</keyword>
<dbReference type="EMBL" id="FLUQ01000004">
    <property type="protein sequence ID" value="SBW08150.1"/>
    <property type="molecule type" value="Genomic_DNA"/>
</dbReference>
<evidence type="ECO:0000256" key="7">
    <source>
        <dbReference type="SAM" id="Phobius"/>
    </source>
</evidence>
<organism evidence="8">
    <name type="scientific">uncultured delta proteobacterium</name>
    <dbReference type="NCBI Taxonomy" id="34034"/>
    <lineage>
        <taxon>Bacteria</taxon>
        <taxon>Deltaproteobacteria</taxon>
        <taxon>environmental samples</taxon>
    </lineage>
</organism>
<evidence type="ECO:0000256" key="3">
    <source>
        <dbReference type="ARBA" id="ARBA00022692"/>
    </source>
</evidence>
<dbReference type="GO" id="GO:0016020">
    <property type="term" value="C:membrane"/>
    <property type="evidence" value="ECO:0007669"/>
    <property type="project" value="UniProtKB-SubCell"/>
</dbReference>
<dbReference type="AlphaFoldDB" id="A0A212K8X8"/>
<dbReference type="CDD" id="cd16431">
    <property type="entry name" value="IcmE"/>
    <property type="match status" value="1"/>
</dbReference>
<dbReference type="InterPro" id="IPR005498">
    <property type="entry name" value="T4SS_VirB10/TraB/TrbI"/>
</dbReference>
<sequence>MSDITSTEKKRRFIMFCTLGVSLAAVIVFASFTLFAPEKPSATAKLVATRSEAVSGQAGGAGSDEYNKKLESHDAQRANVALQAGDSFVPTPVGQKSPVVGKKPDTPPPPPAVAPVRTAPVQTPRTDNAMLKRMMEDLAALDTRLAAASVGTGQIVWLRDFSADARGTIPVEKAVALSQTPADLPSLAIKPGDLLYAVVDTGVNSDVPSAVMATIASGKYRNTRLLGGFQRHEERLVLAFTRAILPTGESVQLEAYAVDPATTEASVASRVDTHFFSRWGGLVASAFLEGLGSAKRYSGSQSTIYGANNGDTTDQMVWNTYSVADQAWIAAGKVGEKAGKIFERNFERPPTVFLESGTPVGILVLNVKENR</sequence>
<feature type="region of interest" description="Disordered" evidence="6">
    <location>
        <begin position="87"/>
        <end position="118"/>
    </location>
</feature>
<evidence type="ECO:0000256" key="5">
    <source>
        <dbReference type="ARBA" id="ARBA00023136"/>
    </source>
</evidence>
<dbReference type="Pfam" id="PF03743">
    <property type="entry name" value="TrbI"/>
    <property type="match status" value="1"/>
</dbReference>
<name>A0A212K8X8_9DELT</name>
<keyword evidence="5 7" id="KW-0472">Membrane</keyword>
<comment type="similarity">
    <text evidence="2">Belongs to the TrbI/VirB10 family.</text>
</comment>
<accession>A0A212K8X8</accession>
<evidence type="ECO:0000256" key="4">
    <source>
        <dbReference type="ARBA" id="ARBA00022989"/>
    </source>
</evidence>
<proteinExistence type="inferred from homology"/>
<dbReference type="InterPro" id="IPR042217">
    <property type="entry name" value="T4SS_VirB10/TrbI"/>
</dbReference>
<dbReference type="Gene3D" id="2.40.128.260">
    <property type="entry name" value="Type IV secretion system, VirB10/TraB/TrbI"/>
    <property type="match status" value="1"/>
</dbReference>
<gene>
    <name evidence="8" type="ORF">KL86DPRO_40030</name>
</gene>
<reference evidence="8" key="1">
    <citation type="submission" date="2016-04" db="EMBL/GenBank/DDBJ databases">
        <authorList>
            <person name="Evans L.H."/>
            <person name="Alamgir A."/>
            <person name="Owens N."/>
            <person name="Weber N.D."/>
            <person name="Virtaneva K."/>
            <person name="Barbian K."/>
            <person name="Babar A."/>
            <person name="Rosenke K."/>
        </authorList>
    </citation>
    <scope>NUCLEOTIDE SEQUENCE</scope>
    <source>
        <strain evidence="8">86</strain>
    </source>
</reference>
<protein>
    <submittedName>
        <fullName evidence="8">Uncharacterized protein</fullName>
    </submittedName>
</protein>
<evidence type="ECO:0000256" key="1">
    <source>
        <dbReference type="ARBA" id="ARBA00004167"/>
    </source>
</evidence>
<dbReference type="InterPro" id="IPR049855">
    <property type="entry name" value="DotG/IcmE-like_C"/>
</dbReference>
<evidence type="ECO:0000256" key="2">
    <source>
        <dbReference type="ARBA" id="ARBA00010265"/>
    </source>
</evidence>
<comment type="subcellular location">
    <subcellularLocation>
        <location evidence="1">Membrane</location>
        <topology evidence="1">Single-pass membrane protein</topology>
    </subcellularLocation>
</comment>
<evidence type="ECO:0000256" key="6">
    <source>
        <dbReference type="SAM" id="MobiDB-lite"/>
    </source>
</evidence>